<feature type="region of interest" description="Disordered" evidence="1">
    <location>
        <begin position="172"/>
        <end position="192"/>
    </location>
</feature>
<name>A0A1Q9BRD1_SYMMI</name>
<accession>A0A1Q9BRD1</accession>
<dbReference type="Proteomes" id="UP000186817">
    <property type="component" value="Unassembled WGS sequence"/>
</dbReference>
<proteinExistence type="predicted"/>
<dbReference type="AlphaFoldDB" id="A0A1Q9BRD1"/>
<feature type="compositionally biased region" description="Basic and acidic residues" evidence="1">
    <location>
        <begin position="17"/>
        <end position="32"/>
    </location>
</feature>
<reference evidence="2 3" key="1">
    <citation type="submission" date="2016-02" db="EMBL/GenBank/DDBJ databases">
        <title>Genome analysis of coral dinoflagellate symbionts highlights evolutionary adaptations to a symbiotic lifestyle.</title>
        <authorList>
            <person name="Aranda M."/>
            <person name="Li Y."/>
            <person name="Liew Y.J."/>
            <person name="Baumgarten S."/>
            <person name="Simakov O."/>
            <person name="Wilson M."/>
            <person name="Piel J."/>
            <person name="Ashoor H."/>
            <person name="Bougouffa S."/>
            <person name="Bajic V.B."/>
            <person name="Ryu T."/>
            <person name="Ravasi T."/>
            <person name="Bayer T."/>
            <person name="Micklem G."/>
            <person name="Kim H."/>
            <person name="Bhak J."/>
            <person name="Lajeunesse T.C."/>
            <person name="Voolstra C.R."/>
        </authorList>
    </citation>
    <scope>NUCLEOTIDE SEQUENCE [LARGE SCALE GENOMIC DNA]</scope>
    <source>
        <strain evidence="2 3">CCMP2467</strain>
    </source>
</reference>
<comment type="caution">
    <text evidence="2">The sequence shown here is derived from an EMBL/GenBank/DDBJ whole genome shotgun (WGS) entry which is preliminary data.</text>
</comment>
<keyword evidence="3" id="KW-1185">Reference proteome</keyword>
<organism evidence="2 3">
    <name type="scientific">Symbiodinium microadriaticum</name>
    <name type="common">Dinoflagellate</name>
    <name type="synonym">Zooxanthella microadriatica</name>
    <dbReference type="NCBI Taxonomy" id="2951"/>
    <lineage>
        <taxon>Eukaryota</taxon>
        <taxon>Sar</taxon>
        <taxon>Alveolata</taxon>
        <taxon>Dinophyceae</taxon>
        <taxon>Suessiales</taxon>
        <taxon>Symbiodiniaceae</taxon>
        <taxon>Symbiodinium</taxon>
    </lineage>
</organism>
<dbReference type="EMBL" id="LSRX01005935">
    <property type="protein sequence ID" value="OLP73257.1"/>
    <property type="molecule type" value="Genomic_DNA"/>
</dbReference>
<dbReference type="OrthoDB" id="439404at2759"/>
<evidence type="ECO:0000256" key="1">
    <source>
        <dbReference type="SAM" id="MobiDB-lite"/>
    </source>
</evidence>
<feature type="compositionally biased region" description="Low complexity" evidence="1">
    <location>
        <begin position="35"/>
        <end position="46"/>
    </location>
</feature>
<protein>
    <submittedName>
        <fullName evidence="2">Uncharacterized protein</fullName>
    </submittedName>
</protein>
<feature type="region of interest" description="Disordered" evidence="1">
    <location>
        <begin position="1"/>
        <end position="72"/>
    </location>
</feature>
<feature type="compositionally biased region" description="Basic and acidic residues" evidence="1">
    <location>
        <begin position="61"/>
        <end position="72"/>
    </location>
</feature>
<evidence type="ECO:0000313" key="3">
    <source>
        <dbReference type="Proteomes" id="UP000186817"/>
    </source>
</evidence>
<sequence length="192" mass="20836">MQKADRSSAPSSKAKAPKKEKEEVSEAEKEEASEAEASPTAAPYASGSDDDNDDDVFQGDFKTKPEPEEGIDGRLAKLPSKLQSTIQTFDRQVLESIPTELSPADFGYWLLTLEKEALLKTEHFRLGLEGPLSGHLGTGKSNFLKMSLRARGMFDTWSLGMLRGLDEPAPVAAPVGEMETPARRPAIKKSGS</sequence>
<evidence type="ECO:0000313" key="2">
    <source>
        <dbReference type="EMBL" id="OLP73257.1"/>
    </source>
</evidence>
<gene>
    <name evidence="2" type="ORF">AK812_SmicGene47573</name>
</gene>
<feature type="compositionally biased region" description="Acidic residues" evidence="1">
    <location>
        <begin position="48"/>
        <end position="57"/>
    </location>
</feature>